<proteinExistence type="inferred from homology"/>
<dbReference type="EMBL" id="JAVFWL010000001">
    <property type="protein sequence ID" value="KAK6731729.1"/>
    <property type="molecule type" value="Genomic_DNA"/>
</dbReference>
<organism evidence="11 12">
    <name type="scientific">Necator americanus</name>
    <name type="common">Human hookworm</name>
    <dbReference type="NCBI Taxonomy" id="51031"/>
    <lineage>
        <taxon>Eukaryota</taxon>
        <taxon>Metazoa</taxon>
        <taxon>Ecdysozoa</taxon>
        <taxon>Nematoda</taxon>
        <taxon>Chromadorea</taxon>
        <taxon>Rhabditida</taxon>
        <taxon>Rhabditina</taxon>
        <taxon>Rhabditomorpha</taxon>
        <taxon>Strongyloidea</taxon>
        <taxon>Ancylostomatidae</taxon>
        <taxon>Bunostominae</taxon>
        <taxon>Necator</taxon>
    </lineage>
</organism>
<comment type="similarity">
    <text evidence="2">Belongs to the NCBP1 family.</text>
</comment>
<keyword evidence="9" id="KW-0175">Coiled coil</keyword>
<reference evidence="11 12" key="1">
    <citation type="submission" date="2023-08" db="EMBL/GenBank/DDBJ databases">
        <title>A Necator americanus chromosomal reference genome.</title>
        <authorList>
            <person name="Ilik V."/>
            <person name="Petrzelkova K.J."/>
            <person name="Pardy F."/>
            <person name="Fuh T."/>
            <person name="Niatou-Singa F.S."/>
            <person name="Gouil Q."/>
            <person name="Baker L."/>
            <person name="Ritchie M.E."/>
            <person name="Jex A.R."/>
            <person name="Gazzola D."/>
            <person name="Li H."/>
            <person name="Toshio Fujiwara R."/>
            <person name="Zhan B."/>
            <person name="Aroian R.V."/>
            <person name="Pafco B."/>
            <person name="Schwarz E.M."/>
        </authorList>
    </citation>
    <scope>NUCLEOTIDE SEQUENCE [LARGE SCALE GENOMIC DNA]</scope>
    <source>
        <strain evidence="11 12">Aroian</strain>
        <tissue evidence="11">Whole animal</tissue>
    </source>
</reference>
<dbReference type="InterPro" id="IPR015174">
    <property type="entry name" value="MIF4G-like_typ-2"/>
</dbReference>
<dbReference type="SUPFAM" id="SSF48371">
    <property type="entry name" value="ARM repeat"/>
    <property type="match status" value="3"/>
</dbReference>
<dbReference type="Pfam" id="PF09088">
    <property type="entry name" value="MIF4G_like"/>
    <property type="match status" value="1"/>
</dbReference>
<keyword evidence="4" id="KW-0507">mRNA processing</keyword>
<keyword evidence="7" id="KW-0539">Nucleus</keyword>
<comment type="subcellular location">
    <subcellularLocation>
        <location evidence="1">Nucleus</location>
    </subcellularLocation>
</comment>
<protein>
    <recommendedName>
        <fullName evidence="3">Nuclear cap-binding protein subunit 1</fullName>
    </recommendedName>
    <alternativeName>
        <fullName evidence="8">80 kDa nuclear cap-binding protein</fullName>
    </alternativeName>
</protein>
<evidence type="ECO:0000256" key="5">
    <source>
        <dbReference type="ARBA" id="ARBA00023042"/>
    </source>
</evidence>
<dbReference type="SMART" id="SM00543">
    <property type="entry name" value="MIF4G"/>
    <property type="match status" value="1"/>
</dbReference>
<evidence type="ECO:0000256" key="3">
    <source>
        <dbReference type="ARBA" id="ARBA00019879"/>
    </source>
</evidence>
<dbReference type="PANTHER" id="PTHR12412">
    <property type="entry name" value="CAP BINDING PROTEIN"/>
    <property type="match status" value="1"/>
</dbReference>
<comment type="caution">
    <text evidence="11">The sequence shown here is derived from an EMBL/GenBank/DDBJ whole genome shotgun (WGS) entry which is preliminary data.</text>
</comment>
<dbReference type="Pfam" id="PF02854">
    <property type="entry name" value="MIF4G"/>
    <property type="match status" value="1"/>
</dbReference>
<evidence type="ECO:0000313" key="12">
    <source>
        <dbReference type="Proteomes" id="UP001303046"/>
    </source>
</evidence>
<dbReference type="InterPro" id="IPR027159">
    <property type="entry name" value="CBP80"/>
</dbReference>
<evidence type="ECO:0000256" key="8">
    <source>
        <dbReference type="ARBA" id="ARBA00030965"/>
    </source>
</evidence>
<feature type="coiled-coil region" evidence="9">
    <location>
        <begin position="874"/>
        <end position="917"/>
    </location>
</feature>
<dbReference type="Gene3D" id="1.25.40.180">
    <property type="match status" value="3"/>
</dbReference>
<dbReference type="InterPro" id="IPR015172">
    <property type="entry name" value="MIF4G-like_typ-1"/>
</dbReference>
<evidence type="ECO:0000256" key="7">
    <source>
        <dbReference type="ARBA" id="ARBA00023242"/>
    </source>
</evidence>
<evidence type="ECO:0000256" key="1">
    <source>
        <dbReference type="ARBA" id="ARBA00004123"/>
    </source>
</evidence>
<dbReference type="Gene3D" id="3.40.50.300">
    <property type="entry name" value="P-loop containing nucleotide triphosphate hydrolases"/>
    <property type="match status" value="1"/>
</dbReference>
<feature type="domain" description="MIF4G" evidence="10">
    <location>
        <begin position="254"/>
        <end position="467"/>
    </location>
</feature>
<sequence>MLDLLSKVTGSDHGLGVVSYSGASSDLFLQLHYCSTFLTRRKRVFIITTHQTEQNYRLIFGKLALRWDPSLITVLELDSLLGDGFRVDADNLVKVLNELPFGDPPPSLVIFDDVSVLERLGMQPYSVVCLLFRMYSRLENDGLLLATFSMKTKAYSMLITKVDFNIDITPIGLGYGKDVSGKMDINVHGIAPTPTTSQLLFLTGDRSIKCFYPGGNSFLTPCFAKMSNRRRHASDDYEIDAKRRRPLPEYDEVERRLQNLIIRVDESSATSSLESNMESLCSLLEADLDKYRTKIIEIITFCVCQLPDKITVYSTLVGLLNAKNFNFGGEIVEKLVSDLQDKLEAEDYQHAMHIITFLCDLGNSRVLTLGSIIEFLEGLLQSAFEENVPQARTDWFVYVVLRVLPWIGLELSEKKKDELDNILEGATKYIEGRRKLHVKMLQVWSSSTPHEQEDYLDCLLAQVKSLRSNDWKEKQIPRHYVAFDAALQDALQHNLPGFSPPVHKDDSNYPLPMVVFRLFDYADCPEDGTVLPGAHSIERFLIEEELNWIVDFNAADRKICAEELTNYARGANVPISYMILEVLFSQLFRLPHPPQPTGFYGPLLLDLCRLQSSTMPQVLAQASELLYQRAATMQPLCLDRFVDWFSFHLSNFGFRWSWNDWKDCLTADRWDAKRIFAREVIEKCRRLSYYGQLKEFLPKSFASMIPPPPDVVCKFDDEEQPGHEAAVKFVDMIVARADDNAIMAEMREPDGRYDPDMFGIFFAVLLKTAAKSFSHTFVALSRYSTTLKTVADTSDEMQEVLLCCLFQCWKNNHLRIIILVDKMLKMQILDCGVVISWIFSESLRSETDRQWIWEVLNTALERLSRHIHKVAHDVKILQRRVDRQKTENEEMEEVGTKTREQEELDQQQEKLENLKDFQKSLFLDVLHKFTVLLTEFIVHSETEGTDFRTAYFAWINGRFKQIFLMHGTDLHEFTGDLRRELFSSSDIDPNVLETFHQFVALRE</sequence>
<dbReference type="InterPro" id="IPR003890">
    <property type="entry name" value="MIF4G-like_typ-3"/>
</dbReference>
<keyword evidence="5" id="KW-0506">mRNA capping</keyword>
<evidence type="ECO:0000256" key="2">
    <source>
        <dbReference type="ARBA" id="ARBA00007413"/>
    </source>
</evidence>
<keyword evidence="12" id="KW-1185">Reference proteome</keyword>
<dbReference type="Proteomes" id="UP001303046">
    <property type="component" value="Unassembled WGS sequence"/>
</dbReference>
<evidence type="ECO:0000313" key="11">
    <source>
        <dbReference type="EMBL" id="KAK6731729.1"/>
    </source>
</evidence>
<evidence type="ECO:0000256" key="4">
    <source>
        <dbReference type="ARBA" id="ARBA00022664"/>
    </source>
</evidence>
<gene>
    <name evidence="11" type="primary">Necator_chrI.g4042</name>
    <name evidence="11" type="ORF">RB195_007913</name>
</gene>
<dbReference type="Pfam" id="PF09090">
    <property type="entry name" value="MIF4G_like_2"/>
    <property type="match status" value="1"/>
</dbReference>
<evidence type="ECO:0000256" key="9">
    <source>
        <dbReference type="SAM" id="Coils"/>
    </source>
</evidence>
<name>A0ABR1C226_NECAM</name>
<dbReference type="InterPro" id="IPR027417">
    <property type="entry name" value="P-loop_NTPase"/>
</dbReference>
<dbReference type="PANTHER" id="PTHR12412:SF2">
    <property type="entry name" value="NUCLEAR CAP-BINDING PROTEIN SUBUNIT 1"/>
    <property type="match status" value="1"/>
</dbReference>
<accession>A0ABR1C226</accession>
<keyword evidence="6" id="KW-0508">mRNA splicing</keyword>
<evidence type="ECO:0000256" key="6">
    <source>
        <dbReference type="ARBA" id="ARBA00023187"/>
    </source>
</evidence>
<evidence type="ECO:0000259" key="10">
    <source>
        <dbReference type="SMART" id="SM00543"/>
    </source>
</evidence>
<dbReference type="InterPro" id="IPR016024">
    <property type="entry name" value="ARM-type_fold"/>
</dbReference>